<reference evidence="1 2" key="1">
    <citation type="journal article" date="2020" name="Phytopathology">
        <title>Genome Sequence Resources of Colletotrichum truncatum, C. plurivorum, C. musicola, and C. sojae: Four Species Pathogenic to Soybean (Glycine max).</title>
        <authorList>
            <person name="Rogerio F."/>
            <person name="Boufleur T.R."/>
            <person name="Ciampi-Guillardi M."/>
            <person name="Sukno S.A."/>
            <person name="Thon M.R."/>
            <person name="Massola Junior N.S."/>
            <person name="Baroncelli R."/>
        </authorList>
    </citation>
    <scope>NUCLEOTIDE SEQUENCE [LARGE SCALE GENOMIC DNA]</scope>
    <source>
        <strain evidence="1 2">CMES1059</strain>
    </source>
</reference>
<comment type="caution">
    <text evidence="1">The sequence shown here is derived from an EMBL/GenBank/DDBJ whole genome shotgun (WGS) entry which is preliminary data.</text>
</comment>
<gene>
    <name evidence="1" type="ORF">CTRU02_205120</name>
</gene>
<dbReference type="Proteomes" id="UP000805649">
    <property type="component" value="Unassembled WGS sequence"/>
</dbReference>
<protein>
    <submittedName>
        <fullName evidence="1">Uncharacterized protein</fullName>
    </submittedName>
</protein>
<keyword evidence="2" id="KW-1185">Reference proteome</keyword>
<dbReference type="EMBL" id="VUJX02000003">
    <property type="protein sequence ID" value="KAL0938510.1"/>
    <property type="molecule type" value="Genomic_DNA"/>
</dbReference>
<name>A0ACC3Z347_COLTU</name>
<evidence type="ECO:0000313" key="2">
    <source>
        <dbReference type="Proteomes" id="UP000805649"/>
    </source>
</evidence>
<organism evidence="1 2">
    <name type="scientific">Colletotrichum truncatum</name>
    <name type="common">Anthracnose fungus</name>
    <name type="synonym">Colletotrichum capsici</name>
    <dbReference type="NCBI Taxonomy" id="5467"/>
    <lineage>
        <taxon>Eukaryota</taxon>
        <taxon>Fungi</taxon>
        <taxon>Dikarya</taxon>
        <taxon>Ascomycota</taxon>
        <taxon>Pezizomycotina</taxon>
        <taxon>Sordariomycetes</taxon>
        <taxon>Hypocreomycetidae</taxon>
        <taxon>Glomerellales</taxon>
        <taxon>Glomerellaceae</taxon>
        <taxon>Colletotrichum</taxon>
        <taxon>Colletotrichum truncatum species complex</taxon>
    </lineage>
</organism>
<sequence length="72" mass="8177">MVICLYIALPGCQVKRSPSHLPTCHTFALIGRKCRIGRLIEAFQSVTACYSIQRIFSFGGMLFEDLFLRIHT</sequence>
<accession>A0ACC3Z347</accession>
<evidence type="ECO:0000313" key="1">
    <source>
        <dbReference type="EMBL" id="KAL0938510.1"/>
    </source>
</evidence>
<proteinExistence type="predicted"/>